<feature type="transmembrane region" description="Helical" evidence="1">
    <location>
        <begin position="123"/>
        <end position="152"/>
    </location>
</feature>
<feature type="transmembrane region" description="Helical" evidence="1">
    <location>
        <begin position="58"/>
        <end position="83"/>
    </location>
</feature>
<dbReference type="PANTHER" id="PTHR38034">
    <property type="entry name" value="INNER MEMBRANE PROTEIN YPJD"/>
    <property type="match status" value="1"/>
</dbReference>
<dbReference type="AlphaFoldDB" id="A0A380N1W6"/>
<feature type="transmembrane region" description="Helical" evidence="1">
    <location>
        <begin position="6"/>
        <end position="24"/>
    </location>
</feature>
<dbReference type="Proteomes" id="UP000254575">
    <property type="component" value="Unassembled WGS sequence"/>
</dbReference>
<reference evidence="3 4" key="1">
    <citation type="submission" date="2018-06" db="EMBL/GenBank/DDBJ databases">
        <authorList>
            <consortium name="Pathogen Informatics"/>
            <person name="Doyle S."/>
        </authorList>
    </citation>
    <scope>NUCLEOTIDE SEQUENCE [LARGE SCALE GENOMIC DNA]</scope>
    <source>
        <strain evidence="3 4">NCTC10717</strain>
    </source>
</reference>
<keyword evidence="1" id="KW-0472">Membrane</keyword>
<keyword evidence="4" id="KW-1185">Reference proteome</keyword>
<feature type="transmembrane region" description="Helical" evidence="1">
    <location>
        <begin position="234"/>
        <end position="261"/>
    </location>
</feature>
<keyword evidence="1" id="KW-1133">Transmembrane helix</keyword>
<dbReference type="Pfam" id="PF01578">
    <property type="entry name" value="Cytochrom_C_asm"/>
    <property type="match status" value="1"/>
</dbReference>
<proteinExistence type="predicted"/>
<sequence>MQLWLPLLVISIYLITGTAFFASAKAKFSYLWAMALLFLACQLHAFLLIKTVSAGGNAVINLSIFNVVSIFAWTLSCLSFFWLRRPEMALGGVMISLINAVLVFISALLHSSKPFLHASNEGLVWHILLSIAAWTVLSIALIHSVLYLYFFNRLKKKQLRNLKMTALAYLERLSMYYTLIGWAILMFALLSGWMFVNNLFAQHLWHKTVLTMCAAAVYAWVLWSYYAKRRRSTLLIYWSLTAYGILLTGYVVSNVILQFIITKG</sequence>
<keyword evidence="1" id="KW-0812">Transmembrane</keyword>
<dbReference type="GO" id="GO:0017004">
    <property type="term" value="P:cytochrome complex assembly"/>
    <property type="evidence" value="ECO:0007669"/>
    <property type="project" value="InterPro"/>
</dbReference>
<dbReference type="InterPro" id="IPR052372">
    <property type="entry name" value="YpjD/HemX"/>
</dbReference>
<protein>
    <submittedName>
        <fullName evidence="3">Inner membrane protein ypjD</fullName>
    </submittedName>
</protein>
<dbReference type="OrthoDB" id="9780793at2"/>
<feature type="transmembrane region" description="Helical" evidence="1">
    <location>
        <begin position="208"/>
        <end position="227"/>
    </location>
</feature>
<name>A0A380N1W6_9GAMM</name>
<feature type="transmembrane region" description="Helical" evidence="1">
    <location>
        <begin position="173"/>
        <end position="196"/>
    </location>
</feature>
<evidence type="ECO:0000259" key="2">
    <source>
        <dbReference type="Pfam" id="PF01578"/>
    </source>
</evidence>
<dbReference type="EMBL" id="UHIA01000004">
    <property type="protein sequence ID" value="SUO98123.1"/>
    <property type="molecule type" value="Genomic_DNA"/>
</dbReference>
<dbReference type="GO" id="GO:0005886">
    <property type="term" value="C:plasma membrane"/>
    <property type="evidence" value="ECO:0007669"/>
    <property type="project" value="TreeGrafter"/>
</dbReference>
<feature type="transmembrane region" description="Helical" evidence="1">
    <location>
        <begin position="31"/>
        <end position="52"/>
    </location>
</feature>
<feature type="transmembrane region" description="Helical" evidence="1">
    <location>
        <begin position="90"/>
        <end position="111"/>
    </location>
</feature>
<evidence type="ECO:0000313" key="3">
    <source>
        <dbReference type="EMBL" id="SUO98123.1"/>
    </source>
</evidence>
<dbReference type="GO" id="GO:0020037">
    <property type="term" value="F:heme binding"/>
    <property type="evidence" value="ECO:0007669"/>
    <property type="project" value="InterPro"/>
</dbReference>
<accession>A0A380N1W6</accession>
<dbReference type="RefSeq" id="WP_115218991.1">
    <property type="nucleotide sequence ID" value="NZ_UHIA01000004.1"/>
</dbReference>
<evidence type="ECO:0000313" key="4">
    <source>
        <dbReference type="Proteomes" id="UP000254575"/>
    </source>
</evidence>
<dbReference type="PANTHER" id="PTHR38034:SF1">
    <property type="entry name" value="INNER MEMBRANE PROTEIN YPJD"/>
    <property type="match status" value="1"/>
</dbReference>
<evidence type="ECO:0000256" key="1">
    <source>
        <dbReference type="SAM" id="Phobius"/>
    </source>
</evidence>
<gene>
    <name evidence="3" type="primary">ypjD</name>
    <name evidence="3" type="ORF">NCTC10717_01864</name>
</gene>
<feature type="domain" description="Cytochrome c assembly protein" evidence="2">
    <location>
        <begin position="42"/>
        <end position="260"/>
    </location>
</feature>
<dbReference type="InterPro" id="IPR002541">
    <property type="entry name" value="Cyt_c_assembly"/>
</dbReference>
<organism evidence="3 4">
    <name type="scientific">Suttonella indologenes</name>
    <dbReference type="NCBI Taxonomy" id="13276"/>
    <lineage>
        <taxon>Bacteria</taxon>
        <taxon>Pseudomonadati</taxon>
        <taxon>Pseudomonadota</taxon>
        <taxon>Gammaproteobacteria</taxon>
        <taxon>Cardiobacteriales</taxon>
        <taxon>Cardiobacteriaceae</taxon>
        <taxon>Suttonella</taxon>
    </lineage>
</organism>